<dbReference type="GO" id="GO:0016324">
    <property type="term" value="C:apical plasma membrane"/>
    <property type="evidence" value="ECO:0007669"/>
    <property type="project" value="TreeGrafter"/>
</dbReference>
<evidence type="ECO:0000256" key="1">
    <source>
        <dbReference type="ARBA" id="ARBA00004251"/>
    </source>
</evidence>
<keyword evidence="5 10" id="KW-0812">Transmembrane</keyword>
<evidence type="ECO:0000256" key="8">
    <source>
        <dbReference type="ARBA" id="ARBA00022989"/>
    </source>
</evidence>
<dbReference type="PANTHER" id="PTHR14995:SF2">
    <property type="entry name" value="PROTEIN AMNIONLESS"/>
    <property type="match status" value="1"/>
</dbReference>
<evidence type="ECO:0000256" key="10">
    <source>
        <dbReference type="SAM" id="Phobius"/>
    </source>
</evidence>
<accession>A0A9D4APG3</accession>
<keyword evidence="7" id="KW-0653">Protein transport</keyword>
<gene>
    <name evidence="11" type="ORF">KIL84_006390</name>
</gene>
<dbReference type="Proteomes" id="UP000827986">
    <property type="component" value="Unassembled WGS sequence"/>
</dbReference>
<keyword evidence="9 10" id="KW-0472">Membrane</keyword>
<comment type="caution">
    <text evidence="11">The sequence shown here is derived from an EMBL/GenBank/DDBJ whole genome shotgun (WGS) entry which is preliminary data.</text>
</comment>
<dbReference type="GO" id="GO:0006898">
    <property type="term" value="P:receptor-mediated endocytosis"/>
    <property type="evidence" value="ECO:0007669"/>
    <property type="project" value="TreeGrafter"/>
</dbReference>
<evidence type="ECO:0000256" key="5">
    <source>
        <dbReference type="ARBA" id="ARBA00022692"/>
    </source>
</evidence>
<evidence type="ECO:0000313" key="11">
    <source>
        <dbReference type="EMBL" id="KAH1170772.1"/>
    </source>
</evidence>
<dbReference type="EMBL" id="JAHDVG010000483">
    <property type="protein sequence ID" value="KAH1170772.1"/>
    <property type="molecule type" value="Genomic_DNA"/>
</dbReference>
<dbReference type="GO" id="GO:0015031">
    <property type="term" value="P:protein transport"/>
    <property type="evidence" value="ECO:0007669"/>
    <property type="project" value="UniProtKB-KW"/>
</dbReference>
<keyword evidence="8 10" id="KW-1133">Transmembrane helix</keyword>
<name>A0A9D4APG3_9SAUR</name>
<feature type="transmembrane region" description="Helical" evidence="10">
    <location>
        <begin position="401"/>
        <end position="421"/>
    </location>
</feature>
<keyword evidence="12" id="KW-1185">Reference proteome</keyword>
<dbReference type="PANTHER" id="PTHR14995">
    <property type="entry name" value="AMNIONLESS"/>
    <property type="match status" value="1"/>
</dbReference>
<keyword evidence="6" id="KW-0732">Signal</keyword>
<evidence type="ECO:0000256" key="4">
    <source>
        <dbReference type="ARBA" id="ARBA00022475"/>
    </source>
</evidence>
<reference evidence="11" key="1">
    <citation type="submission" date="2021-09" db="EMBL/GenBank/DDBJ databases">
        <title>The genome of Mauremys mutica provides insights into the evolution of semi-aquatic lifestyle.</title>
        <authorList>
            <person name="Gong S."/>
            <person name="Gao Y."/>
        </authorList>
    </citation>
    <scope>NUCLEOTIDE SEQUENCE</scope>
    <source>
        <strain evidence="11">MM-2020</strain>
        <tissue evidence="11">Muscle</tissue>
    </source>
</reference>
<sequence>MKHHVTLASPKFMRGLGRNVLAADCEMKGLFFLLLFVQLLAASIAVYKQWIPNTNFENASNWDKDRIPCANDVVLFKSNQEISVFVQSTHSLTDMYLPLNGEFIMAPGAGFAAFDGSWDPGCDTGSAVSFTAAEQCKWHDPALWHAATSLEDLEQGKYIFAVDEERVPCQYDDVIFQPETSFRVNIDSSERMIHLRSISIMGQKFTSDAALAEYMQRSSAKLQFHGNGTFQVTNARCPDKSGCECGNAGEHRQICAALLGDSGTRCPVLVCKDPFQPVGHCCEICGATISLEYTPGFDIRQYQNRILHAFLSLPKYAGVQLAISKVRKPQASRNSVSVIQIVLMDNKTGSQTGTKAEQLTEDIMRDVAEHGDSFGIVTGTVQVATGSNSSGQGGTVTDGTIAGTVIGLLLGLLLLGTMLFLHRKGMIRLPSAHLAGLWNRKEDQDLVAGPSDKGFDNPIFDTLTNRAESHGACSSEEALKEMASKDSGIYFVNPLYDETELIA</sequence>
<evidence type="ECO:0000313" key="12">
    <source>
        <dbReference type="Proteomes" id="UP000827986"/>
    </source>
</evidence>
<evidence type="ECO:0000256" key="6">
    <source>
        <dbReference type="ARBA" id="ARBA00022729"/>
    </source>
</evidence>
<dbReference type="GO" id="GO:0030139">
    <property type="term" value="C:endocytic vesicle"/>
    <property type="evidence" value="ECO:0007669"/>
    <property type="project" value="TreeGrafter"/>
</dbReference>
<evidence type="ECO:0000256" key="7">
    <source>
        <dbReference type="ARBA" id="ARBA00022927"/>
    </source>
</evidence>
<dbReference type="AlphaFoldDB" id="A0A9D4APG3"/>
<dbReference type="Pfam" id="PF14828">
    <property type="entry name" value="Amnionless"/>
    <property type="match status" value="1"/>
</dbReference>
<comment type="subcellular location">
    <subcellularLocation>
        <location evidence="1">Cell membrane</location>
        <topology evidence="1">Single-pass type I membrane protein</topology>
    </subcellularLocation>
</comment>
<evidence type="ECO:0000256" key="2">
    <source>
        <dbReference type="ARBA" id="ARBA00021200"/>
    </source>
</evidence>
<proteinExistence type="predicted"/>
<evidence type="ECO:0000256" key="3">
    <source>
        <dbReference type="ARBA" id="ARBA00022448"/>
    </source>
</evidence>
<evidence type="ECO:0000256" key="9">
    <source>
        <dbReference type="ARBA" id="ARBA00023136"/>
    </source>
</evidence>
<keyword evidence="3" id="KW-0813">Transport</keyword>
<dbReference type="InterPro" id="IPR026112">
    <property type="entry name" value="AMN"/>
</dbReference>
<organism evidence="11 12">
    <name type="scientific">Mauremys mutica</name>
    <name type="common">yellowpond turtle</name>
    <dbReference type="NCBI Taxonomy" id="74926"/>
    <lineage>
        <taxon>Eukaryota</taxon>
        <taxon>Metazoa</taxon>
        <taxon>Chordata</taxon>
        <taxon>Craniata</taxon>
        <taxon>Vertebrata</taxon>
        <taxon>Euteleostomi</taxon>
        <taxon>Archelosauria</taxon>
        <taxon>Testudinata</taxon>
        <taxon>Testudines</taxon>
        <taxon>Cryptodira</taxon>
        <taxon>Durocryptodira</taxon>
        <taxon>Testudinoidea</taxon>
        <taxon>Geoemydidae</taxon>
        <taxon>Geoemydinae</taxon>
        <taxon>Mauremys</taxon>
    </lineage>
</organism>
<protein>
    <recommendedName>
        <fullName evidence="2">Protein amnionless</fullName>
    </recommendedName>
</protein>
<keyword evidence="4" id="KW-1003">Cell membrane</keyword>